<accession>A0A9X2EKW9</accession>
<evidence type="ECO:0008006" key="4">
    <source>
        <dbReference type="Google" id="ProtNLM"/>
    </source>
</evidence>
<protein>
    <recommendedName>
        <fullName evidence="4">Winged helix-turn helix</fullName>
    </recommendedName>
</protein>
<sequence>MTQPFCRKASGRDREGFSQGANHGGKNSEEQAKLRSKIIKMTTKSKPKDGTHWTTRGMAKALGVNHSFVSSAWQEVGLKPHLTTQLKVSNDPDFEEKLRDIIGHRQKILLSFVWMKKSRFRR</sequence>
<evidence type="ECO:0000313" key="3">
    <source>
        <dbReference type="Proteomes" id="UP001139028"/>
    </source>
</evidence>
<feature type="region of interest" description="Disordered" evidence="1">
    <location>
        <begin position="1"/>
        <end position="32"/>
    </location>
</feature>
<gene>
    <name evidence="2" type="ORF">MO867_01055</name>
</gene>
<dbReference type="Proteomes" id="UP001139028">
    <property type="component" value="Unassembled WGS sequence"/>
</dbReference>
<evidence type="ECO:0000313" key="2">
    <source>
        <dbReference type="EMBL" id="MCO1332915.1"/>
    </source>
</evidence>
<name>A0A9X2EKW9_9GAMM</name>
<comment type="caution">
    <text evidence="2">The sequence shown here is derived from an EMBL/GenBank/DDBJ whole genome shotgun (WGS) entry which is preliminary data.</text>
</comment>
<dbReference type="AlphaFoldDB" id="A0A9X2EKW9"/>
<organism evidence="2 3">
    <name type="scientific">Microbulbifer okhotskensis</name>
    <dbReference type="NCBI Taxonomy" id="2926617"/>
    <lineage>
        <taxon>Bacteria</taxon>
        <taxon>Pseudomonadati</taxon>
        <taxon>Pseudomonadota</taxon>
        <taxon>Gammaproteobacteria</taxon>
        <taxon>Cellvibrionales</taxon>
        <taxon>Microbulbiferaceae</taxon>
        <taxon>Microbulbifer</taxon>
    </lineage>
</organism>
<dbReference type="EMBL" id="JALBWM010000002">
    <property type="protein sequence ID" value="MCO1332915.1"/>
    <property type="molecule type" value="Genomic_DNA"/>
</dbReference>
<keyword evidence="3" id="KW-1185">Reference proteome</keyword>
<evidence type="ECO:0000256" key="1">
    <source>
        <dbReference type="SAM" id="MobiDB-lite"/>
    </source>
</evidence>
<reference evidence="2" key="1">
    <citation type="journal article" date="2022" name="Arch. Microbiol.">
        <title>Microbulbifer okhotskensis sp. nov., isolated from a deep bottom sediment of the Okhotsk Sea.</title>
        <authorList>
            <person name="Romanenko L."/>
            <person name="Kurilenko V."/>
            <person name="Otstavnykh N."/>
            <person name="Velansky P."/>
            <person name="Isaeva M."/>
            <person name="Mikhailov V."/>
        </authorList>
    </citation>
    <scope>NUCLEOTIDE SEQUENCE</scope>
    <source>
        <strain evidence="2">OS29</strain>
    </source>
</reference>
<proteinExistence type="predicted"/>